<name>A0A1I1NCY0_9RHOB</name>
<dbReference type="OrthoDB" id="7865446at2"/>
<protein>
    <recommendedName>
        <fullName evidence="4">DUF4064 domain-containing protein</fullName>
    </recommendedName>
</protein>
<accession>A0A1I1NCY0</accession>
<evidence type="ECO:0000313" key="3">
    <source>
        <dbReference type="Proteomes" id="UP000231644"/>
    </source>
</evidence>
<keyword evidence="1" id="KW-0472">Membrane</keyword>
<feature type="transmembrane region" description="Helical" evidence="1">
    <location>
        <begin position="95"/>
        <end position="113"/>
    </location>
</feature>
<dbReference type="Proteomes" id="UP000231644">
    <property type="component" value="Unassembled WGS sequence"/>
</dbReference>
<dbReference type="RefSeq" id="WP_093446585.1">
    <property type="nucleotide sequence ID" value="NZ_BAABWI010000002.1"/>
</dbReference>
<evidence type="ECO:0000256" key="1">
    <source>
        <dbReference type="SAM" id="Phobius"/>
    </source>
</evidence>
<gene>
    <name evidence="2" type="ORF">SAMN05421762_2909</name>
</gene>
<evidence type="ECO:0000313" key="2">
    <source>
        <dbReference type="EMBL" id="SFC95489.1"/>
    </source>
</evidence>
<feature type="transmembrane region" description="Helical" evidence="1">
    <location>
        <begin position="46"/>
        <end position="64"/>
    </location>
</feature>
<sequence length="122" mass="12575">MRNAALILGLIGGLMGLLVGLASYGYTSAVETFGEVEGLFEQVTRLEAIRAASVIAPILALAGAGMVKVRALWGGLLLLASVAGMYLGFGLGFFTLFPMTFCAVAGIIALAAGRPDEPKAHF</sequence>
<organism evidence="2 3">
    <name type="scientific">Pseudooceanicola nitratireducens</name>
    <dbReference type="NCBI Taxonomy" id="517719"/>
    <lineage>
        <taxon>Bacteria</taxon>
        <taxon>Pseudomonadati</taxon>
        <taxon>Pseudomonadota</taxon>
        <taxon>Alphaproteobacteria</taxon>
        <taxon>Rhodobacterales</taxon>
        <taxon>Paracoccaceae</taxon>
        <taxon>Pseudooceanicola</taxon>
    </lineage>
</organism>
<dbReference type="AlphaFoldDB" id="A0A1I1NCY0"/>
<proteinExistence type="predicted"/>
<dbReference type="EMBL" id="FOLX01000001">
    <property type="protein sequence ID" value="SFC95489.1"/>
    <property type="molecule type" value="Genomic_DNA"/>
</dbReference>
<evidence type="ECO:0008006" key="4">
    <source>
        <dbReference type="Google" id="ProtNLM"/>
    </source>
</evidence>
<reference evidence="2 3" key="1">
    <citation type="submission" date="2016-10" db="EMBL/GenBank/DDBJ databases">
        <authorList>
            <person name="de Groot N.N."/>
        </authorList>
    </citation>
    <scope>NUCLEOTIDE SEQUENCE [LARGE SCALE GENOMIC DNA]</scope>
    <source>
        <strain evidence="2 3">DSM 29619</strain>
    </source>
</reference>
<keyword evidence="1" id="KW-1133">Transmembrane helix</keyword>
<dbReference type="STRING" id="517719.SAMN05421762_2909"/>
<feature type="transmembrane region" description="Helical" evidence="1">
    <location>
        <begin position="7"/>
        <end position="26"/>
    </location>
</feature>
<keyword evidence="3" id="KW-1185">Reference proteome</keyword>
<keyword evidence="1" id="KW-0812">Transmembrane</keyword>